<comment type="caution">
    <text evidence="8">The sequence shown here is derived from an EMBL/GenBank/DDBJ whole genome shotgun (WGS) entry which is preliminary data.</text>
</comment>
<dbReference type="Proteomes" id="UP000663836">
    <property type="component" value="Unassembled WGS sequence"/>
</dbReference>
<comment type="similarity">
    <text evidence="1">Belongs to the isocitrate and isopropylmalate dehydrogenases family.</text>
</comment>
<dbReference type="AlphaFoldDB" id="A0A820FAB8"/>
<dbReference type="GO" id="GO:0006102">
    <property type="term" value="P:isocitrate metabolic process"/>
    <property type="evidence" value="ECO:0007669"/>
    <property type="project" value="TreeGrafter"/>
</dbReference>
<keyword evidence="3" id="KW-0816">Tricarboxylic acid cycle</keyword>
<accession>A0A820FAB8</accession>
<evidence type="ECO:0000256" key="3">
    <source>
        <dbReference type="ARBA" id="ARBA00022532"/>
    </source>
</evidence>
<name>A0A820FAB8_9BILA</name>
<evidence type="ECO:0000256" key="2">
    <source>
        <dbReference type="ARBA" id="ARBA00013012"/>
    </source>
</evidence>
<feature type="non-terminal residue" evidence="8">
    <location>
        <position position="1"/>
    </location>
</feature>
<evidence type="ECO:0000256" key="5">
    <source>
        <dbReference type="ARBA" id="ARBA00042642"/>
    </source>
</evidence>
<proteinExistence type="inferred from homology"/>
<dbReference type="PANTHER" id="PTHR11835">
    <property type="entry name" value="DECARBOXYLATING DEHYDROGENASES-ISOCITRATE, ISOPROPYLMALATE, TARTRATE"/>
    <property type="match status" value="1"/>
</dbReference>
<evidence type="ECO:0000313" key="8">
    <source>
        <dbReference type="EMBL" id="CAF4260863.1"/>
    </source>
</evidence>
<gene>
    <name evidence="8" type="ORF">JBS370_LOCUS39069</name>
</gene>
<dbReference type="EC" id="1.1.1.41" evidence="2"/>
<keyword evidence="4" id="KW-0560">Oxidoreductase</keyword>
<dbReference type="SUPFAM" id="SSF53659">
    <property type="entry name" value="Isocitrate/Isopropylmalate dehydrogenase-like"/>
    <property type="match status" value="1"/>
</dbReference>
<reference evidence="8" key="1">
    <citation type="submission" date="2021-02" db="EMBL/GenBank/DDBJ databases">
        <authorList>
            <person name="Nowell W R."/>
        </authorList>
    </citation>
    <scope>NUCLEOTIDE SEQUENCE</scope>
</reference>
<evidence type="ECO:0000256" key="1">
    <source>
        <dbReference type="ARBA" id="ARBA00007769"/>
    </source>
</evidence>
<dbReference type="Pfam" id="PF00180">
    <property type="entry name" value="Iso_dh"/>
    <property type="match status" value="1"/>
</dbReference>
<dbReference type="InterPro" id="IPR024084">
    <property type="entry name" value="IsoPropMal-DH-like_dom"/>
</dbReference>
<evidence type="ECO:0000256" key="4">
    <source>
        <dbReference type="ARBA" id="ARBA00023002"/>
    </source>
</evidence>
<sequence length="71" mass="7609">IFKIDDSRFSSIRLSCVIPNLYGDICAGLIGGLGLISSNNIGENGTTIFEPIYGTTLDFTKQDKANLIALV</sequence>
<feature type="domain" description="Isopropylmalate dehydrogenase-like" evidence="7">
    <location>
        <begin position="17"/>
        <end position="71"/>
    </location>
</feature>
<evidence type="ECO:0000313" key="9">
    <source>
        <dbReference type="Proteomes" id="UP000663836"/>
    </source>
</evidence>
<dbReference type="EMBL" id="CAJOBD010024732">
    <property type="protein sequence ID" value="CAF4260863.1"/>
    <property type="molecule type" value="Genomic_DNA"/>
</dbReference>
<protein>
    <recommendedName>
        <fullName evidence="2">isocitrate dehydrogenase (NAD(+))</fullName>
        <ecNumber evidence="2">1.1.1.41</ecNumber>
    </recommendedName>
    <alternativeName>
        <fullName evidence="6">Isocitric dehydrogenase subunit alpha</fullName>
    </alternativeName>
    <alternativeName>
        <fullName evidence="5">NAD(+)-specific ICDH subunit alpha</fullName>
    </alternativeName>
</protein>
<dbReference type="GO" id="GO:0004449">
    <property type="term" value="F:isocitrate dehydrogenase (NAD+) activity"/>
    <property type="evidence" value="ECO:0007669"/>
    <property type="project" value="UniProtKB-EC"/>
</dbReference>
<dbReference type="Gene3D" id="3.40.718.10">
    <property type="entry name" value="Isopropylmalate Dehydrogenase"/>
    <property type="match status" value="1"/>
</dbReference>
<dbReference type="GO" id="GO:0005739">
    <property type="term" value="C:mitochondrion"/>
    <property type="evidence" value="ECO:0007669"/>
    <property type="project" value="TreeGrafter"/>
</dbReference>
<evidence type="ECO:0000256" key="6">
    <source>
        <dbReference type="ARBA" id="ARBA00042862"/>
    </source>
</evidence>
<evidence type="ECO:0000259" key="7">
    <source>
        <dbReference type="Pfam" id="PF00180"/>
    </source>
</evidence>
<dbReference type="GO" id="GO:0006099">
    <property type="term" value="P:tricarboxylic acid cycle"/>
    <property type="evidence" value="ECO:0007669"/>
    <property type="project" value="UniProtKB-KW"/>
</dbReference>
<dbReference type="PANTHER" id="PTHR11835:SF34">
    <property type="entry name" value="ISOCITRATE DEHYDROGENASE [NAD] SUBUNIT ALPHA, MITOCHONDRIAL"/>
    <property type="match status" value="1"/>
</dbReference>
<organism evidence="8 9">
    <name type="scientific">Rotaria sordida</name>
    <dbReference type="NCBI Taxonomy" id="392033"/>
    <lineage>
        <taxon>Eukaryota</taxon>
        <taxon>Metazoa</taxon>
        <taxon>Spiralia</taxon>
        <taxon>Gnathifera</taxon>
        <taxon>Rotifera</taxon>
        <taxon>Eurotatoria</taxon>
        <taxon>Bdelloidea</taxon>
        <taxon>Philodinida</taxon>
        <taxon>Philodinidae</taxon>
        <taxon>Rotaria</taxon>
    </lineage>
</organism>